<evidence type="ECO:0000256" key="10">
    <source>
        <dbReference type="ARBA" id="ARBA00023014"/>
    </source>
</evidence>
<dbReference type="PANTHER" id="PTHR10762">
    <property type="entry name" value="DIPHTHAMIDE BIOSYNTHESIS PROTEIN"/>
    <property type="match status" value="1"/>
</dbReference>
<evidence type="ECO:0000256" key="13">
    <source>
        <dbReference type="ARBA" id="ARBA00032789"/>
    </source>
</evidence>
<keyword evidence="8" id="KW-0479">Metal-binding</keyword>
<accession>A0AAV4DRL6</accession>
<comment type="caution">
    <text evidence="17">The sequence shown here is derived from an EMBL/GenBank/DDBJ whole genome shotgun (WGS) entry which is preliminary data.</text>
</comment>
<dbReference type="InterPro" id="IPR042263">
    <property type="entry name" value="DPH1/DPH2_1"/>
</dbReference>
<dbReference type="EMBL" id="BLXT01008186">
    <property type="protein sequence ID" value="GFO46526.1"/>
    <property type="molecule type" value="Genomic_DNA"/>
</dbReference>
<evidence type="ECO:0000256" key="14">
    <source>
        <dbReference type="ARBA" id="ARBA00048403"/>
    </source>
</evidence>
<dbReference type="FunFam" id="3.40.50.11840:FF:000001">
    <property type="entry name" value="2-(3-amino-3-carboxypropyl)histidine synthase subunit 1"/>
    <property type="match status" value="1"/>
</dbReference>
<evidence type="ECO:0000256" key="6">
    <source>
        <dbReference type="ARBA" id="ARBA00022679"/>
    </source>
</evidence>
<dbReference type="FunFam" id="3.40.50.11860:FF:000002">
    <property type="entry name" value="2-(3-amino-3-carboxypropyl)histidine synthase subunit 1"/>
    <property type="match status" value="1"/>
</dbReference>
<dbReference type="GO" id="GO:0046872">
    <property type="term" value="F:metal ion binding"/>
    <property type="evidence" value="ECO:0007669"/>
    <property type="project" value="UniProtKB-KW"/>
</dbReference>
<dbReference type="PANTHER" id="PTHR10762:SF1">
    <property type="entry name" value="2-(3-AMINO-3-CARBOXYPROPYL)HISTIDINE SYNTHASE SUBUNIT 1"/>
    <property type="match status" value="1"/>
</dbReference>
<protein>
    <recommendedName>
        <fullName evidence="5">2-(3-amino-3-carboxypropyl)histidine synthase subunit 1</fullName>
        <ecNumber evidence="4">2.5.1.108</ecNumber>
    </recommendedName>
    <alternativeName>
        <fullName evidence="12">Diphthamide biosynthesis protein 1</fullName>
    </alternativeName>
    <alternativeName>
        <fullName evidence="13">Diphtheria toxin resistance protein 1</fullName>
    </alternativeName>
    <alternativeName>
        <fullName evidence="11">S-adenosyl-L-methionine:L-histidine 3-amino-3-carboxypropyltransferase 1</fullName>
    </alternativeName>
</protein>
<sequence>MVATKFSAKQRRKGSSCSAQLAKMRERKAELASNGKEAEGAVAETSSAASMETPVTDAQGSTPSASLPCGAAIQLVTNPSSRRGFAHHLSLSCKDCGHVESSTMTSKTLESASRQRHYEVNRKMVLSFLEAGLGFAGLQTLCETMGMVGISQATYNDHLSDIHKATESAKRESMDKAESKIRTAHNTPTGVLDLAVSFDGSWQKRGHTSKHGIAAVIEATTGLVIDYHVMATFCQPCSSVGAKKKKEGQDVYEAWYSAHKPSCTANHEGSSGMMEEECTNHVAKRFGTGCRNLVAAESKKGNTLGGRKVGALTQQKIGLLQAHYKRAVASKCTSTAELRKKILRTLKHCSSSDDKPQHDDCPTGKDSWCFYQRALAYGRPPPSHQGKSSCYLNPQVAEAVKPLYERLTTEALLSRCLKGMTQNANESLHSQVWQRCPKHLFGGRKRIEVATFSAVASFNCGSAGLQHFITAAGCPLNHHTIARGCKRDSRRVTQAERRQHSTWKRRRLEISIATSRAQQEYERQEGGPAYASGSSRVRRAAHQVPDEILNNFEINNAIKQLPENYNFEIHKTIWKIRQTGAKRVALQFPEGLLLFACVISDIIEEFTDADTVIMGDVTYGACCVDDFTAKALGAELLVHYGHSCLIPIDQTEGIQMLYVFVDIKIDTAHFIETLKFNFQPGSKLALVSTIQFVAALQSAKQNLSPEYNVSTPQAKPLSPGEILGCTSPLLTDSDAIVYLGDGRFHLESIMIHNPDIPAYRYDPYNKAFTREYYDTAKMHQVRQDAIREASKAKKIGIILGTLGRQGSPKVMDNLKAQIAASGREHVIVLLSEIFPDKLKLMRDVDAWIQVACPRLSIDWGAAFEKPLLTPYEMSVALQLTDWQETYPMDYYANDSLGPWTVNNEANKPPRQPRKTTRAKVKIEVAMEEEEGHRTSEQKDIQEKSGLENGCSNCSCLKEENIR</sequence>
<dbReference type="GO" id="GO:0090560">
    <property type="term" value="F:2-(3-amino-3-carboxypropyl)histidine synthase activity"/>
    <property type="evidence" value="ECO:0007669"/>
    <property type="project" value="UniProtKB-EC"/>
</dbReference>
<dbReference type="AlphaFoldDB" id="A0AAV4DRL6"/>
<dbReference type="SFLD" id="SFLDG01121">
    <property type="entry name" value="Diphthamide_biosynthesis"/>
    <property type="match status" value="1"/>
</dbReference>
<evidence type="ECO:0000256" key="9">
    <source>
        <dbReference type="ARBA" id="ARBA00023004"/>
    </source>
</evidence>
<evidence type="ECO:0000256" key="12">
    <source>
        <dbReference type="ARBA" id="ARBA00032574"/>
    </source>
</evidence>
<feature type="region of interest" description="Disordered" evidence="15">
    <location>
        <begin position="902"/>
        <end position="951"/>
    </location>
</feature>
<dbReference type="Pfam" id="PF20700">
    <property type="entry name" value="Mutator"/>
    <property type="match status" value="1"/>
</dbReference>
<reference evidence="17 18" key="1">
    <citation type="journal article" date="2021" name="Elife">
        <title>Chloroplast acquisition without the gene transfer in kleptoplastic sea slugs, Plakobranchus ocellatus.</title>
        <authorList>
            <person name="Maeda T."/>
            <person name="Takahashi S."/>
            <person name="Yoshida T."/>
            <person name="Shimamura S."/>
            <person name="Takaki Y."/>
            <person name="Nagai Y."/>
            <person name="Toyoda A."/>
            <person name="Suzuki Y."/>
            <person name="Arimoto A."/>
            <person name="Ishii H."/>
            <person name="Satoh N."/>
            <person name="Nishiyama T."/>
            <person name="Hasebe M."/>
            <person name="Maruyama T."/>
            <person name="Minagawa J."/>
            <person name="Obokata J."/>
            <person name="Shigenobu S."/>
        </authorList>
    </citation>
    <scope>NUCLEOTIDE SEQUENCE [LARGE SCALE GENOMIC DNA]</scope>
</reference>
<feature type="compositionally biased region" description="Basic and acidic residues" evidence="15">
    <location>
        <begin position="920"/>
        <end position="945"/>
    </location>
</feature>
<comment type="pathway">
    <text evidence="2">Protein modification; peptidyl-diphthamide biosynthesis.</text>
</comment>
<proteinExistence type="inferred from homology"/>
<evidence type="ECO:0000256" key="3">
    <source>
        <dbReference type="ARBA" id="ARBA00010173"/>
    </source>
</evidence>
<dbReference type="Pfam" id="PF01866">
    <property type="entry name" value="Diphthamide_syn"/>
    <property type="match status" value="1"/>
</dbReference>
<feature type="compositionally biased region" description="Basic residues" evidence="15">
    <location>
        <begin position="910"/>
        <end position="919"/>
    </location>
</feature>
<keyword evidence="6" id="KW-0808">Transferase</keyword>
<evidence type="ECO:0000256" key="11">
    <source>
        <dbReference type="ARBA" id="ARBA00031690"/>
    </source>
</evidence>
<dbReference type="InterPro" id="IPR049012">
    <property type="entry name" value="Mutator_transp_dom"/>
</dbReference>
<evidence type="ECO:0000256" key="4">
    <source>
        <dbReference type="ARBA" id="ARBA00012221"/>
    </source>
</evidence>
<comment type="catalytic activity">
    <reaction evidence="14">
        <text>L-histidyl-[translation elongation factor 2] + S-adenosyl-L-methionine = 2-[(3S)-amino-3-carboxypropyl]-L-histidyl-[translation elongation factor 2] + S-methyl-5'-thioadenosine + H(+)</text>
        <dbReference type="Rhea" id="RHEA:36783"/>
        <dbReference type="Rhea" id="RHEA-COMP:9748"/>
        <dbReference type="Rhea" id="RHEA-COMP:9749"/>
        <dbReference type="ChEBI" id="CHEBI:15378"/>
        <dbReference type="ChEBI" id="CHEBI:17509"/>
        <dbReference type="ChEBI" id="CHEBI:29979"/>
        <dbReference type="ChEBI" id="CHEBI:59789"/>
        <dbReference type="ChEBI" id="CHEBI:73995"/>
        <dbReference type="EC" id="2.5.1.108"/>
    </reaction>
</comment>
<evidence type="ECO:0000313" key="18">
    <source>
        <dbReference type="Proteomes" id="UP000735302"/>
    </source>
</evidence>
<feature type="region of interest" description="Disordered" evidence="15">
    <location>
        <begin position="1"/>
        <end position="63"/>
    </location>
</feature>
<dbReference type="Gene3D" id="3.40.50.11860">
    <property type="entry name" value="Diphthamide synthesis DPH1/DPH2 domain 3"/>
    <property type="match status" value="1"/>
</dbReference>
<keyword evidence="10" id="KW-0411">Iron-sulfur</keyword>
<evidence type="ECO:0000256" key="5">
    <source>
        <dbReference type="ARBA" id="ARBA00021915"/>
    </source>
</evidence>
<comment type="similarity">
    <text evidence="3">Belongs to the DPH1/DPH2 family. DPH1 subfamily.</text>
</comment>
<dbReference type="Gene3D" id="3.40.50.11840">
    <property type="entry name" value="Diphthamide synthesis DPH1/DPH2 domain 1"/>
    <property type="match status" value="1"/>
</dbReference>
<dbReference type="GO" id="GO:0017183">
    <property type="term" value="P:protein histidyl modification to diphthamide"/>
    <property type="evidence" value="ECO:0007669"/>
    <property type="project" value="InterPro"/>
</dbReference>
<evidence type="ECO:0000256" key="8">
    <source>
        <dbReference type="ARBA" id="ARBA00022723"/>
    </source>
</evidence>
<dbReference type="GO" id="GO:0051536">
    <property type="term" value="F:iron-sulfur cluster binding"/>
    <property type="evidence" value="ECO:0007669"/>
    <property type="project" value="UniProtKB-KW"/>
</dbReference>
<evidence type="ECO:0000256" key="1">
    <source>
        <dbReference type="ARBA" id="ARBA00001966"/>
    </source>
</evidence>
<dbReference type="InterPro" id="IPR042264">
    <property type="entry name" value="DPH1/DPH2_2"/>
</dbReference>
<evidence type="ECO:0000256" key="7">
    <source>
        <dbReference type="ARBA" id="ARBA00022691"/>
    </source>
</evidence>
<dbReference type="InterPro" id="IPR042265">
    <property type="entry name" value="DPH1/DPH2_3"/>
</dbReference>
<evidence type="ECO:0000256" key="2">
    <source>
        <dbReference type="ARBA" id="ARBA00005156"/>
    </source>
</evidence>
<feature type="domain" description="Mutator-like transposase" evidence="16">
    <location>
        <begin position="69"/>
        <end position="277"/>
    </location>
</feature>
<gene>
    <name evidence="17" type="ORF">PoB_007303100</name>
</gene>
<dbReference type="SFLD" id="SFLDS00032">
    <property type="entry name" value="Radical_SAM_3-amino-3-carboxyp"/>
    <property type="match status" value="1"/>
</dbReference>
<feature type="region of interest" description="Disordered" evidence="15">
    <location>
        <begin position="516"/>
        <end position="536"/>
    </location>
</feature>
<dbReference type="EC" id="2.5.1.108" evidence="4"/>
<keyword evidence="9" id="KW-0408">Iron</keyword>
<dbReference type="Gene3D" id="3.40.50.11850">
    <property type="entry name" value="Diphthamide synthesis DPH1/DPH2 domain 2"/>
    <property type="match status" value="1"/>
</dbReference>
<evidence type="ECO:0000313" key="17">
    <source>
        <dbReference type="EMBL" id="GFO46526.1"/>
    </source>
</evidence>
<name>A0AAV4DRL6_9GAST</name>
<comment type="cofactor">
    <cofactor evidence="1">
        <name>[4Fe-4S] cluster</name>
        <dbReference type="ChEBI" id="CHEBI:49883"/>
    </cofactor>
</comment>
<dbReference type="FunFam" id="3.40.50.11850:FF:000001">
    <property type="entry name" value="2-(3-amino-3-carboxypropyl)histidine synthase subunit 1"/>
    <property type="match status" value="1"/>
</dbReference>
<organism evidence="17 18">
    <name type="scientific">Plakobranchus ocellatus</name>
    <dbReference type="NCBI Taxonomy" id="259542"/>
    <lineage>
        <taxon>Eukaryota</taxon>
        <taxon>Metazoa</taxon>
        <taxon>Spiralia</taxon>
        <taxon>Lophotrochozoa</taxon>
        <taxon>Mollusca</taxon>
        <taxon>Gastropoda</taxon>
        <taxon>Heterobranchia</taxon>
        <taxon>Euthyneura</taxon>
        <taxon>Panpulmonata</taxon>
        <taxon>Sacoglossa</taxon>
        <taxon>Placobranchoidea</taxon>
        <taxon>Plakobranchidae</taxon>
        <taxon>Plakobranchus</taxon>
    </lineage>
</organism>
<dbReference type="InterPro" id="IPR016435">
    <property type="entry name" value="DPH1/DPH2"/>
</dbReference>
<evidence type="ECO:0000259" key="16">
    <source>
        <dbReference type="Pfam" id="PF20700"/>
    </source>
</evidence>
<keyword evidence="18" id="KW-1185">Reference proteome</keyword>
<dbReference type="Proteomes" id="UP000735302">
    <property type="component" value="Unassembled WGS sequence"/>
</dbReference>
<dbReference type="NCBIfam" id="TIGR00322">
    <property type="entry name" value="diphth2_R"/>
    <property type="match status" value="1"/>
</dbReference>
<evidence type="ECO:0000256" key="15">
    <source>
        <dbReference type="SAM" id="MobiDB-lite"/>
    </source>
</evidence>
<keyword evidence="7" id="KW-0949">S-adenosyl-L-methionine</keyword>